<dbReference type="Proteomes" id="UP001221217">
    <property type="component" value="Unassembled WGS sequence"/>
</dbReference>
<evidence type="ECO:0000313" key="1">
    <source>
        <dbReference type="EMBL" id="MDC7225817.1"/>
    </source>
</evidence>
<accession>A0AAJ1IAQ5</accession>
<proteinExistence type="predicted"/>
<reference evidence="1 2" key="1">
    <citation type="submission" date="2022-12" db="EMBL/GenBank/DDBJ databases">
        <title>Metagenome assembled genome from gulf of manar.</title>
        <authorList>
            <person name="Kohli P."/>
            <person name="Pk S."/>
            <person name="Venkata Ramana C."/>
            <person name="Sasikala C."/>
        </authorList>
    </citation>
    <scope>NUCLEOTIDE SEQUENCE [LARGE SCALE GENOMIC DNA]</scope>
    <source>
        <strain evidence="1">JB008</strain>
    </source>
</reference>
<sequence length="98" mass="11592">MSSFSLEKLMDEYDLEIDDIRWYKSFITSQELLSYSENVDDLVQLIWSGKLASRLYNMEEAYAEELQDQINRGVIDETGIREILADAYALKNKRSWNR</sequence>
<organism evidence="1 2">
    <name type="scientific">Candidatus Thalassospirochaeta sargassi</name>
    <dbReference type="NCBI Taxonomy" id="3119039"/>
    <lineage>
        <taxon>Bacteria</taxon>
        <taxon>Pseudomonadati</taxon>
        <taxon>Spirochaetota</taxon>
        <taxon>Spirochaetia</taxon>
        <taxon>Spirochaetales</taxon>
        <taxon>Spirochaetaceae</taxon>
        <taxon>Candidatus Thalassospirochaeta</taxon>
    </lineage>
</organism>
<comment type="caution">
    <text evidence="1">The sequence shown here is derived from an EMBL/GenBank/DDBJ whole genome shotgun (WGS) entry which is preliminary data.</text>
</comment>
<name>A0AAJ1IAQ5_9SPIO</name>
<dbReference type="EMBL" id="JAQQAL010000010">
    <property type="protein sequence ID" value="MDC7225817.1"/>
    <property type="molecule type" value="Genomic_DNA"/>
</dbReference>
<protein>
    <submittedName>
        <fullName evidence="1">Uncharacterized protein</fullName>
    </submittedName>
</protein>
<evidence type="ECO:0000313" key="2">
    <source>
        <dbReference type="Proteomes" id="UP001221217"/>
    </source>
</evidence>
<gene>
    <name evidence="1" type="ORF">PQJ61_03515</name>
</gene>
<dbReference type="AlphaFoldDB" id="A0AAJ1IAQ5"/>